<evidence type="ECO:0000256" key="8">
    <source>
        <dbReference type="ARBA" id="ARBA00022801"/>
    </source>
</evidence>
<proteinExistence type="inferred from homology"/>
<sequence>MAWGNVDEVQQDDNQDENENEYQSDDSVDNGVEITAYEDEQPGEEQVHTAKNVSEKKRVENAIFAAYASRRTKEITENEVKEAIRITKDDQLSIRDILAKEENSRKITNPRDYQTELFQRAKDGNIIAVLDTGTGKTHIATLLLRHILDVELEARAKGAPHKIAFFLVDSVNLVFQQANVLRCGLDQKVEGICGAMGASLWQKPTWDGFFQKNMVIVCTAAVLHQCMMHSFIDMARVSILIFDEAHHAKSNHPYALIMKDFYVHELDVSRRPRIFGMTASPVDANTDVQDAATRLENLLHSRIATASATSFDWNKIARPREKVARYPILHHQYETPFHQEVKARYGDMGGFQKFFITSKRISSEIGCWASDKYWSFAFSEEESRKREDRKELQHNKEHNGQEVEKLNAKIARLQAASEFVQQFDFGLPSESAADLSSKVILLKGYLDEFYGRSAEARTLVFVEQRQTARLLLLIFREIGGPNLHPGMLVGNSSRGGDTNSTLKDQVLTVQKFRRGELNCLFSTSVAEEGLDIPQCNLVVRFDLYRSMIGYVQSRGRARHRNSTYLHMVEEGNSKHHEVLTNAIRAEEVMRNFCAGLPQDRFLDKLDFDVGNLRDNDGEVYIDPESGAKLTYRSSLSVLAHFVASIPSPNQGINLQPTYVLNRVFNSNPDRDGIHGFECEVILPECAPIISVIGKICRKKILAKCAAAFNMCLELRARGFLDDNLLPTYQKKLPAMRNAQLALSEKQKGNYLMRVKPDFWQIGLGTIPERLYLTIIDVDAGLDRPHQPIGLLTRMQLPVLPHFPVYLRNGRPSNVILTSLETALPITKENLERFHKVTLEMFADVYNKKYEDRIAKMTYWLVPVRSSCAVAITPLSKPEGLIDMEQILAVFNQTRDDTQWTPAMRDDDLIDKYIVDKYNGGRRFYSTALAPHLKPQDPVPESAIAAEPTRKYKDTILDWSNSLWNKAREKRSELWDKNQPVIQVERIPFRRNFLAVIEKKEQESEGELNIYVCPEPLKISMMATRFVAMVNVFPAILHRIEDYLIALEACQHIGLTITPALALEALTKDSDNSGEYGAETINFRSGMGPNYERLEFLGDCFLKMATSISTFVLQPDENEFEFHVRRMVMLCNKNLFGTAKKLKLYEWIRSMAFSRRLWYPKGLVLLEGKKTEDAPVHHQLGDKSIADVCEALIGAAFLQDNRRGHWKSTHWDQAVQAVKIFVDSEDHLMEKFSEYYAAYVKPRYQIMDATAAQLDLALQIEQRHSYHFKYPRLLRSAFLHPSQAFMWEHVPNYQRFEFLGDALLDMAFIMHLFYNYPEKDPHWLTEKKTPMVANKFLGAVSVKLGFHTHIRQNNAALTSEIRNYVTELEEAENEANGAVDYWVGISSEPPKCLADVVEAYVAAMFVDSEFNFQVVQDFFDMHLKRYFVDMTLPAYESFGSGHPTTRLNKLMTTNFGCTECRMSIRQTPSTIPGASAQVIAMVMIHGKIRFDSLGQSGRYARPRVANKALEALEGLPRYQYREKYGCDCTEDTEGGEEASKKEAEERLKEAMVPAC</sequence>
<feature type="domain" description="RNase III" evidence="20">
    <location>
        <begin position="1256"/>
        <end position="1408"/>
    </location>
</feature>
<dbReference type="InterPro" id="IPR003100">
    <property type="entry name" value="PAZ_dom"/>
</dbReference>
<keyword evidence="7" id="KW-0547">Nucleotide-binding</keyword>
<dbReference type="GO" id="GO:0004525">
    <property type="term" value="F:ribonuclease III activity"/>
    <property type="evidence" value="ECO:0007669"/>
    <property type="project" value="InterPro"/>
</dbReference>
<dbReference type="OrthoDB" id="416741at2759"/>
<feature type="domain" description="Dicer dsRNA-binding fold" evidence="24">
    <location>
        <begin position="634"/>
        <end position="734"/>
    </location>
</feature>
<dbReference type="Gene3D" id="1.20.1320.30">
    <property type="match status" value="1"/>
</dbReference>
<dbReference type="FunFam" id="1.10.1520.10:FF:000015">
    <property type="entry name" value="Dicer-like protein 1"/>
    <property type="match status" value="1"/>
</dbReference>
<dbReference type="PROSITE" id="PS00517">
    <property type="entry name" value="RNASE_3_1"/>
    <property type="match status" value="1"/>
</dbReference>
<keyword evidence="6" id="KW-0677">Repeat</keyword>
<comment type="cofactor">
    <cofactor evidence="1">
        <name>Mn(2+)</name>
        <dbReference type="ChEBI" id="CHEBI:29035"/>
    </cofactor>
</comment>
<keyword evidence="8" id="KW-0378">Hydrolase</keyword>
<dbReference type="Gene3D" id="3.30.160.380">
    <property type="entry name" value="Dicer dimerisation domain"/>
    <property type="match status" value="1"/>
</dbReference>
<dbReference type="SMART" id="SM00535">
    <property type="entry name" value="RIBOc"/>
    <property type="match status" value="2"/>
</dbReference>
<gene>
    <name evidence="25" type="ORF">K458DRAFT_342502</name>
</gene>
<evidence type="ECO:0000259" key="22">
    <source>
        <dbReference type="PROSITE" id="PS51192"/>
    </source>
</evidence>
<dbReference type="GO" id="GO:0003677">
    <property type="term" value="F:DNA binding"/>
    <property type="evidence" value="ECO:0007669"/>
    <property type="project" value="InterPro"/>
</dbReference>
<evidence type="ECO:0000256" key="19">
    <source>
        <dbReference type="SAM" id="MobiDB-lite"/>
    </source>
</evidence>
<dbReference type="PROSITE" id="PS50821">
    <property type="entry name" value="PAZ"/>
    <property type="match status" value="1"/>
</dbReference>
<dbReference type="Pfam" id="PF04851">
    <property type="entry name" value="ResIII"/>
    <property type="match status" value="1"/>
</dbReference>
<name>A0A6G1IVK3_9PLEO</name>
<dbReference type="SMART" id="SM00490">
    <property type="entry name" value="HELICc"/>
    <property type="match status" value="1"/>
</dbReference>
<keyword evidence="4" id="KW-0930">Antiviral protein</keyword>
<reference evidence="25" key="1">
    <citation type="journal article" date="2020" name="Stud. Mycol.">
        <title>101 Dothideomycetes genomes: a test case for predicting lifestyles and emergence of pathogens.</title>
        <authorList>
            <person name="Haridas S."/>
            <person name="Albert R."/>
            <person name="Binder M."/>
            <person name="Bloem J."/>
            <person name="Labutti K."/>
            <person name="Salamov A."/>
            <person name="Andreopoulos B."/>
            <person name="Baker S."/>
            <person name="Barry K."/>
            <person name="Bills G."/>
            <person name="Bluhm B."/>
            <person name="Cannon C."/>
            <person name="Castanera R."/>
            <person name="Culley D."/>
            <person name="Daum C."/>
            <person name="Ezra D."/>
            <person name="Gonzalez J."/>
            <person name="Henrissat B."/>
            <person name="Kuo A."/>
            <person name="Liang C."/>
            <person name="Lipzen A."/>
            <person name="Lutzoni F."/>
            <person name="Magnuson J."/>
            <person name="Mondo S."/>
            <person name="Nolan M."/>
            <person name="Ohm R."/>
            <person name="Pangilinan J."/>
            <person name="Park H.-J."/>
            <person name="Ramirez L."/>
            <person name="Alfaro M."/>
            <person name="Sun H."/>
            <person name="Tritt A."/>
            <person name="Yoshinaga Y."/>
            <person name="Zwiers L.-H."/>
            <person name="Turgeon B."/>
            <person name="Goodwin S."/>
            <person name="Spatafora J."/>
            <person name="Crous P."/>
            <person name="Grigoriev I."/>
        </authorList>
    </citation>
    <scope>NUCLEOTIDE SEQUENCE</scope>
    <source>
        <strain evidence="25">CBS 122367</strain>
    </source>
</reference>
<feature type="compositionally biased region" description="Acidic residues" evidence="19">
    <location>
        <begin position="9"/>
        <end position="28"/>
    </location>
</feature>
<feature type="region of interest" description="Disordered" evidence="19">
    <location>
        <begin position="1529"/>
        <end position="1554"/>
    </location>
</feature>
<feature type="coiled-coil region" evidence="18">
    <location>
        <begin position="389"/>
        <end position="416"/>
    </location>
</feature>
<feature type="domain" description="Helicase C-terminal" evidence="23">
    <location>
        <begin position="445"/>
        <end position="613"/>
    </location>
</feature>
<evidence type="ECO:0000313" key="25">
    <source>
        <dbReference type="EMBL" id="KAF2682135.1"/>
    </source>
</evidence>
<keyword evidence="10" id="KW-0862">Zinc</keyword>
<dbReference type="SUPFAM" id="SSF52540">
    <property type="entry name" value="P-loop containing nucleoside triphosphate hydrolases"/>
    <property type="match status" value="1"/>
</dbReference>
<keyword evidence="26" id="KW-1185">Reference proteome</keyword>
<dbReference type="PROSITE" id="PS51194">
    <property type="entry name" value="HELICASE_CTER"/>
    <property type="match status" value="1"/>
</dbReference>
<dbReference type="Proteomes" id="UP000799291">
    <property type="component" value="Unassembled WGS sequence"/>
</dbReference>
<evidence type="ECO:0000259" key="24">
    <source>
        <dbReference type="PROSITE" id="PS51327"/>
    </source>
</evidence>
<evidence type="ECO:0000256" key="3">
    <source>
        <dbReference type="ARBA" id="ARBA00020797"/>
    </source>
</evidence>
<dbReference type="Gene3D" id="3.40.50.300">
    <property type="entry name" value="P-loop containing nucleotide triphosphate hydrolases"/>
    <property type="match status" value="3"/>
</dbReference>
<feature type="compositionally biased region" description="Basic and acidic residues" evidence="19">
    <location>
        <begin position="1536"/>
        <end position="1548"/>
    </location>
</feature>
<keyword evidence="9" id="KW-0347">Helicase</keyword>
<feature type="domain" description="Helicase ATP-binding" evidence="22">
    <location>
        <begin position="117"/>
        <end position="299"/>
    </location>
</feature>
<evidence type="ECO:0000256" key="12">
    <source>
        <dbReference type="ARBA" id="ARBA00022842"/>
    </source>
</evidence>
<dbReference type="InterPro" id="IPR000999">
    <property type="entry name" value="RNase_III_dom"/>
</dbReference>
<dbReference type="CDD" id="cd00593">
    <property type="entry name" value="RIBOc"/>
    <property type="match status" value="2"/>
</dbReference>
<protein>
    <recommendedName>
        <fullName evidence="3">Dicer-like protein 1</fullName>
    </recommendedName>
</protein>
<dbReference type="InterPro" id="IPR001650">
    <property type="entry name" value="Helicase_C-like"/>
</dbReference>
<dbReference type="PROSITE" id="PS51192">
    <property type="entry name" value="HELICASE_ATP_BIND_1"/>
    <property type="match status" value="1"/>
</dbReference>
<dbReference type="EMBL" id="MU005588">
    <property type="protein sequence ID" value="KAF2682135.1"/>
    <property type="molecule type" value="Genomic_DNA"/>
</dbReference>
<dbReference type="GO" id="GO:0003723">
    <property type="term" value="F:RNA binding"/>
    <property type="evidence" value="ECO:0007669"/>
    <property type="project" value="UniProtKB-UniRule"/>
</dbReference>
<keyword evidence="13 17" id="KW-0694">RNA-binding</keyword>
<evidence type="ECO:0000256" key="17">
    <source>
        <dbReference type="PROSITE-ProRule" id="PRU00657"/>
    </source>
</evidence>
<comment type="cofactor">
    <cofactor evidence="2">
        <name>Mg(2+)</name>
        <dbReference type="ChEBI" id="CHEBI:18420"/>
    </cofactor>
</comment>
<feature type="domain" description="RNase III" evidence="20">
    <location>
        <begin position="1050"/>
        <end position="1200"/>
    </location>
</feature>
<accession>A0A6G1IVK3</accession>
<evidence type="ECO:0000256" key="15">
    <source>
        <dbReference type="ARBA" id="ARBA00023211"/>
    </source>
</evidence>
<dbReference type="Gene3D" id="1.10.1520.10">
    <property type="entry name" value="Ribonuclease III domain"/>
    <property type="match status" value="2"/>
</dbReference>
<keyword evidence="15" id="KW-0464">Manganese</keyword>
<dbReference type="InterPro" id="IPR056755">
    <property type="entry name" value="DSRM_2"/>
</dbReference>
<evidence type="ECO:0000256" key="10">
    <source>
        <dbReference type="ARBA" id="ARBA00022833"/>
    </source>
</evidence>
<dbReference type="CDD" id="cd18034">
    <property type="entry name" value="DEXHc_dicer"/>
    <property type="match status" value="1"/>
</dbReference>
<dbReference type="PROSITE" id="PS51327">
    <property type="entry name" value="DICER_DSRBF"/>
    <property type="match status" value="1"/>
</dbReference>
<evidence type="ECO:0000256" key="13">
    <source>
        <dbReference type="ARBA" id="ARBA00022884"/>
    </source>
</evidence>
<evidence type="ECO:0000256" key="11">
    <source>
        <dbReference type="ARBA" id="ARBA00022840"/>
    </source>
</evidence>
<dbReference type="Pfam" id="PF24995">
    <property type="entry name" value="DSRM_2"/>
    <property type="match status" value="1"/>
</dbReference>
<dbReference type="SMART" id="SM00487">
    <property type="entry name" value="DEXDc"/>
    <property type="match status" value="1"/>
</dbReference>
<keyword evidence="5" id="KW-0479">Metal-binding</keyword>
<evidence type="ECO:0000259" key="20">
    <source>
        <dbReference type="PROSITE" id="PS50142"/>
    </source>
</evidence>
<dbReference type="InterPro" id="IPR027417">
    <property type="entry name" value="P-loop_NTPase"/>
</dbReference>
<dbReference type="Pfam" id="PF00271">
    <property type="entry name" value="Helicase_C"/>
    <property type="match status" value="1"/>
</dbReference>
<dbReference type="GO" id="GO:0030422">
    <property type="term" value="P:siRNA processing"/>
    <property type="evidence" value="ECO:0007669"/>
    <property type="project" value="TreeGrafter"/>
</dbReference>
<dbReference type="InterPro" id="IPR005034">
    <property type="entry name" value="Dicer_dimerisation"/>
</dbReference>
<dbReference type="GO" id="GO:0050688">
    <property type="term" value="P:regulation of defense response to virus"/>
    <property type="evidence" value="ECO:0007669"/>
    <property type="project" value="UniProtKB-KW"/>
</dbReference>
<dbReference type="InterPro" id="IPR006935">
    <property type="entry name" value="Helicase/UvrB_N"/>
</dbReference>
<dbReference type="PROSITE" id="PS50142">
    <property type="entry name" value="RNASE_3_2"/>
    <property type="match status" value="2"/>
</dbReference>
<dbReference type="PANTHER" id="PTHR14950">
    <property type="entry name" value="DICER-RELATED"/>
    <property type="match status" value="1"/>
</dbReference>
<comment type="similarity">
    <text evidence="16 17">Belongs to the helicase family. Dicer subfamily.</text>
</comment>
<dbReference type="SUPFAM" id="SSF69065">
    <property type="entry name" value="RNase III domain-like"/>
    <property type="match status" value="2"/>
</dbReference>
<organism evidence="25 26">
    <name type="scientific">Lentithecium fluviatile CBS 122367</name>
    <dbReference type="NCBI Taxonomy" id="1168545"/>
    <lineage>
        <taxon>Eukaryota</taxon>
        <taxon>Fungi</taxon>
        <taxon>Dikarya</taxon>
        <taxon>Ascomycota</taxon>
        <taxon>Pezizomycotina</taxon>
        <taxon>Dothideomycetes</taxon>
        <taxon>Pleosporomycetidae</taxon>
        <taxon>Pleosporales</taxon>
        <taxon>Massarineae</taxon>
        <taxon>Lentitheciaceae</taxon>
        <taxon>Lentithecium</taxon>
    </lineage>
</organism>
<evidence type="ECO:0000256" key="14">
    <source>
        <dbReference type="ARBA" id="ARBA00023118"/>
    </source>
</evidence>
<evidence type="ECO:0000313" key="26">
    <source>
        <dbReference type="Proteomes" id="UP000799291"/>
    </source>
</evidence>
<dbReference type="GO" id="GO:0005737">
    <property type="term" value="C:cytoplasm"/>
    <property type="evidence" value="ECO:0007669"/>
    <property type="project" value="TreeGrafter"/>
</dbReference>
<evidence type="ECO:0000256" key="9">
    <source>
        <dbReference type="ARBA" id="ARBA00022806"/>
    </source>
</evidence>
<dbReference type="InterPro" id="IPR014001">
    <property type="entry name" value="Helicase_ATP-bd"/>
</dbReference>
<dbReference type="GO" id="GO:0004386">
    <property type="term" value="F:helicase activity"/>
    <property type="evidence" value="ECO:0007669"/>
    <property type="project" value="UniProtKB-KW"/>
</dbReference>
<keyword evidence="12" id="KW-0460">Magnesium</keyword>
<keyword evidence="18" id="KW-0175">Coiled coil</keyword>
<dbReference type="CDD" id="cd18802">
    <property type="entry name" value="SF2_C_dicer"/>
    <property type="match status" value="1"/>
</dbReference>
<keyword evidence="11" id="KW-0067">ATP-binding</keyword>
<evidence type="ECO:0000256" key="6">
    <source>
        <dbReference type="ARBA" id="ARBA00022737"/>
    </source>
</evidence>
<dbReference type="GO" id="GO:0005524">
    <property type="term" value="F:ATP binding"/>
    <property type="evidence" value="ECO:0007669"/>
    <property type="project" value="UniProtKB-KW"/>
</dbReference>
<evidence type="ECO:0000256" key="18">
    <source>
        <dbReference type="SAM" id="Coils"/>
    </source>
</evidence>
<dbReference type="PANTHER" id="PTHR14950:SF62">
    <property type="entry name" value="DICER-LIKE PROTEIN 1"/>
    <property type="match status" value="1"/>
</dbReference>
<evidence type="ECO:0000256" key="2">
    <source>
        <dbReference type="ARBA" id="ARBA00001946"/>
    </source>
</evidence>
<keyword evidence="14" id="KW-0051">Antiviral defense</keyword>
<evidence type="ECO:0000259" key="23">
    <source>
        <dbReference type="PROSITE" id="PS51194"/>
    </source>
</evidence>
<feature type="domain" description="PAZ" evidence="21">
    <location>
        <begin position="895"/>
        <end position="1020"/>
    </location>
</feature>
<dbReference type="GO" id="GO:0005634">
    <property type="term" value="C:nucleus"/>
    <property type="evidence" value="ECO:0007669"/>
    <property type="project" value="TreeGrafter"/>
</dbReference>
<evidence type="ECO:0000256" key="7">
    <source>
        <dbReference type="ARBA" id="ARBA00022741"/>
    </source>
</evidence>
<dbReference type="GO" id="GO:0051607">
    <property type="term" value="P:defense response to virus"/>
    <property type="evidence" value="ECO:0007669"/>
    <property type="project" value="UniProtKB-KW"/>
</dbReference>
<dbReference type="GO" id="GO:0046872">
    <property type="term" value="F:metal ion binding"/>
    <property type="evidence" value="ECO:0007669"/>
    <property type="project" value="UniProtKB-KW"/>
</dbReference>
<dbReference type="InterPro" id="IPR036389">
    <property type="entry name" value="RNase_III_sf"/>
</dbReference>
<evidence type="ECO:0000259" key="21">
    <source>
        <dbReference type="PROSITE" id="PS50821"/>
    </source>
</evidence>
<evidence type="ECO:0000256" key="1">
    <source>
        <dbReference type="ARBA" id="ARBA00001936"/>
    </source>
</evidence>
<evidence type="ECO:0000256" key="16">
    <source>
        <dbReference type="ARBA" id="ARBA00035116"/>
    </source>
</evidence>
<dbReference type="Pfam" id="PF03368">
    <property type="entry name" value="Dicer_dimer"/>
    <property type="match status" value="1"/>
</dbReference>
<evidence type="ECO:0000256" key="5">
    <source>
        <dbReference type="ARBA" id="ARBA00022723"/>
    </source>
</evidence>
<feature type="region of interest" description="Disordered" evidence="19">
    <location>
        <begin position="1"/>
        <end position="31"/>
    </location>
</feature>
<dbReference type="InterPro" id="IPR038248">
    <property type="entry name" value="Dicer_dimer_sf"/>
</dbReference>
<dbReference type="Pfam" id="PF00636">
    <property type="entry name" value="Ribonuclease_3"/>
    <property type="match status" value="2"/>
</dbReference>
<evidence type="ECO:0000256" key="4">
    <source>
        <dbReference type="ARBA" id="ARBA00022721"/>
    </source>
</evidence>